<dbReference type="OrthoDB" id="7960583at2"/>
<protein>
    <submittedName>
        <fullName evidence="6">DoxX-like family protein</fullName>
    </submittedName>
</protein>
<sequence>MAFLYWTTTLLFSIFLFISAYSYIFSATTIEGIKALGFPDFFRIQLAVLKTIAALVLLIPAIPNFIKEWSYVGSALFLITALVAHIAHKDSIFISVLLIILFVVLSFSYFSFHKLQ</sequence>
<dbReference type="GO" id="GO:0016020">
    <property type="term" value="C:membrane"/>
    <property type="evidence" value="ECO:0007669"/>
    <property type="project" value="UniProtKB-SubCell"/>
</dbReference>
<feature type="transmembrane region" description="Helical" evidence="5">
    <location>
        <begin position="42"/>
        <end position="62"/>
    </location>
</feature>
<keyword evidence="2 5" id="KW-0812">Transmembrane</keyword>
<evidence type="ECO:0000256" key="3">
    <source>
        <dbReference type="ARBA" id="ARBA00022989"/>
    </source>
</evidence>
<evidence type="ECO:0000313" key="6">
    <source>
        <dbReference type="EMBL" id="SNR16692.1"/>
    </source>
</evidence>
<dbReference type="Pfam" id="PF13564">
    <property type="entry name" value="DoxX_2"/>
    <property type="match status" value="1"/>
</dbReference>
<keyword evidence="7" id="KW-1185">Reference proteome</keyword>
<dbReference type="Proteomes" id="UP000215214">
    <property type="component" value="Chromosome TJEJU"/>
</dbReference>
<organism evidence="6 7">
    <name type="scientific">Tenacibaculum jejuense</name>
    <dbReference type="NCBI Taxonomy" id="584609"/>
    <lineage>
        <taxon>Bacteria</taxon>
        <taxon>Pseudomonadati</taxon>
        <taxon>Bacteroidota</taxon>
        <taxon>Flavobacteriia</taxon>
        <taxon>Flavobacteriales</taxon>
        <taxon>Flavobacteriaceae</taxon>
        <taxon>Tenacibaculum</taxon>
    </lineage>
</organism>
<evidence type="ECO:0000256" key="1">
    <source>
        <dbReference type="ARBA" id="ARBA00004141"/>
    </source>
</evidence>
<evidence type="ECO:0000256" key="5">
    <source>
        <dbReference type="SAM" id="Phobius"/>
    </source>
</evidence>
<keyword evidence="3 5" id="KW-1133">Transmembrane helix</keyword>
<dbReference type="InterPro" id="IPR032808">
    <property type="entry name" value="DoxX"/>
</dbReference>
<dbReference type="RefSeq" id="WP_095073409.1">
    <property type="nucleotide sequence ID" value="NZ_LT899436.1"/>
</dbReference>
<accession>A0A238UC73</accession>
<dbReference type="AlphaFoldDB" id="A0A238UC73"/>
<evidence type="ECO:0000256" key="4">
    <source>
        <dbReference type="ARBA" id="ARBA00023136"/>
    </source>
</evidence>
<comment type="subcellular location">
    <subcellularLocation>
        <location evidence="1">Membrane</location>
        <topology evidence="1">Multi-pass membrane protein</topology>
    </subcellularLocation>
</comment>
<dbReference type="KEGG" id="tje:TJEJU_3028"/>
<name>A0A238UC73_9FLAO</name>
<evidence type="ECO:0000313" key="7">
    <source>
        <dbReference type="Proteomes" id="UP000215214"/>
    </source>
</evidence>
<evidence type="ECO:0000256" key="2">
    <source>
        <dbReference type="ARBA" id="ARBA00022692"/>
    </source>
</evidence>
<proteinExistence type="predicted"/>
<reference evidence="6 7" key="1">
    <citation type="submission" date="2017-07" db="EMBL/GenBank/DDBJ databases">
        <authorList>
            <person name="Sun Z.S."/>
            <person name="Albrecht U."/>
            <person name="Echele G."/>
            <person name="Lee C.C."/>
        </authorList>
    </citation>
    <scope>NUCLEOTIDE SEQUENCE [LARGE SCALE GENOMIC DNA]</scope>
    <source>
        <strain evidence="7">type strain: KCTC 22618</strain>
    </source>
</reference>
<gene>
    <name evidence="6" type="ORF">TJEJU_3028</name>
</gene>
<keyword evidence="4 5" id="KW-0472">Membrane</keyword>
<feature type="transmembrane region" description="Helical" evidence="5">
    <location>
        <begin position="92"/>
        <end position="112"/>
    </location>
</feature>
<feature type="transmembrane region" description="Helical" evidence="5">
    <location>
        <begin position="69"/>
        <end position="86"/>
    </location>
</feature>
<dbReference type="EMBL" id="LT899436">
    <property type="protein sequence ID" value="SNR16692.1"/>
    <property type="molecule type" value="Genomic_DNA"/>
</dbReference>